<feature type="domain" description="Flagellin N-terminal" evidence="7">
    <location>
        <begin position="3"/>
        <end position="140"/>
    </location>
</feature>
<feature type="domain" description="Flagellin C-terminal" evidence="8">
    <location>
        <begin position="315"/>
        <end position="396"/>
    </location>
</feature>
<evidence type="ECO:0000313" key="9">
    <source>
        <dbReference type="EMBL" id="EMR14290.1"/>
    </source>
</evidence>
<keyword evidence="6" id="KW-0175">Coiled coil</keyword>
<dbReference type="STRING" id="1286106.MPL1_00377"/>
<dbReference type="InterPro" id="IPR001029">
    <property type="entry name" value="Flagellin_N"/>
</dbReference>
<evidence type="ECO:0000259" key="8">
    <source>
        <dbReference type="Pfam" id="PF00700"/>
    </source>
</evidence>
<dbReference type="GO" id="GO:0009424">
    <property type="term" value="C:bacterial-type flagellum hook"/>
    <property type="evidence" value="ECO:0007669"/>
    <property type="project" value="InterPro"/>
</dbReference>
<dbReference type="SUPFAM" id="SSF64518">
    <property type="entry name" value="Phase 1 flagellin"/>
    <property type="match status" value="1"/>
</dbReference>
<evidence type="ECO:0000256" key="5">
    <source>
        <dbReference type="ARBA" id="ARBA00023143"/>
    </source>
</evidence>
<proteinExistence type="inferred from homology"/>
<evidence type="ECO:0000259" key="7">
    <source>
        <dbReference type="Pfam" id="PF00669"/>
    </source>
</evidence>
<comment type="caution">
    <text evidence="9">The sequence shown here is derived from an EMBL/GenBank/DDBJ whole genome shotgun (WGS) entry which is preliminary data.</text>
</comment>
<dbReference type="AlphaFoldDB" id="M7PKA7"/>
<keyword evidence="4" id="KW-0964">Secreted</keyword>
<protein>
    <submittedName>
        <fullName evidence="9">Flagellar hook-associated protein FlgL</fullName>
    </submittedName>
</protein>
<comment type="similarity">
    <text evidence="3">Belongs to the bacterial flagellin family.</text>
</comment>
<keyword evidence="9" id="KW-0282">Flagellum</keyword>
<dbReference type="Pfam" id="PF00669">
    <property type="entry name" value="Flagellin_N"/>
    <property type="match status" value="1"/>
</dbReference>
<dbReference type="GO" id="GO:0005198">
    <property type="term" value="F:structural molecule activity"/>
    <property type="evidence" value="ECO:0007669"/>
    <property type="project" value="InterPro"/>
</dbReference>
<evidence type="ECO:0000256" key="4">
    <source>
        <dbReference type="ARBA" id="ARBA00022525"/>
    </source>
</evidence>
<dbReference type="RefSeq" id="WP_009725143.1">
    <property type="nucleotide sequence ID" value="NZ_APHR01000002.1"/>
</dbReference>
<keyword evidence="10" id="KW-1185">Reference proteome</keyword>
<dbReference type="EMBL" id="APHR01000002">
    <property type="protein sequence ID" value="EMR14290.1"/>
    <property type="molecule type" value="Genomic_DNA"/>
</dbReference>
<name>M7PKA7_9GAMM</name>
<dbReference type="Gene3D" id="1.20.1330.10">
    <property type="entry name" value="f41 fragment of flagellin, N-terminal domain"/>
    <property type="match status" value="1"/>
</dbReference>
<dbReference type="NCBIfam" id="TIGR02550">
    <property type="entry name" value="flagell_flgL"/>
    <property type="match status" value="1"/>
</dbReference>
<comment type="subcellular location">
    <subcellularLocation>
        <location evidence="1">Bacterial flagellum</location>
    </subcellularLocation>
    <subcellularLocation>
        <location evidence="2">Secreted</location>
    </subcellularLocation>
</comment>
<dbReference type="PANTHER" id="PTHR42792:SF1">
    <property type="entry name" value="FLAGELLAR HOOK-ASSOCIATED PROTEIN 3"/>
    <property type="match status" value="1"/>
</dbReference>
<organism evidence="9 10">
    <name type="scientific">Methylophaga lonarensis MPL</name>
    <dbReference type="NCBI Taxonomy" id="1286106"/>
    <lineage>
        <taxon>Bacteria</taxon>
        <taxon>Pseudomonadati</taxon>
        <taxon>Pseudomonadota</taxon>
        <taxon>Gammaproteobacteria</taxon>
        <taxon>Thiotrichales</taxon>
        <taxon>Piscirickettsiaceae</taxon>
        <taxon>Methylophaga</taxon>
    </lineage>
</organism>
<evidence type="ECO:0000256" key="1">
    <source>
        <dbReference type="ARBA" id="ARBA00004365"/>
    </source>
</evidence>
<keyword evidence="5" id="KW-0975">Bacterial flagellum</keyword>
<dbReference type="GO" id="GO:0071973">
    <property type="term" value="P:bacterial-type flagellum-dependent cell motility"/>
    <property type="evidence" value="ECO:0007669"/>
    <property type="project" value="InterPro"/>
</dbReference>
<dbReference type="InterPro" id="IPR013384">
    <property type="entry name" value="Flagell_FlgL"/>
</dbReference>
<evidence type="ECO:0000256" key="6">
    <source>
        <dbReference type="SAM" id="Coils"/>
    </source>
</evidence>
<reference evidence="9 10" key="1">
    <citation type="journal article" date="2013" name="Genome Announc.">
        <title>Draft Genome Sequence of Methylophaga lonarensis MPLT, a Haloalkaliphilic (Non-Methane-Utilizing) Methylotroph.</title>
        <authorList>
            <person name="Shetty S.A."/>
            <person name="Marathe N.P."/>
            <person name="Munot H."/>
            <person name="Antony C.P."/>
            <person name="Dhotre D.P."/>
            <person name="Murrell J.C."/>
            <person name="Shouche Y.S."/>
        </authorList>
    </citation>
    <scope>NUCLEOTIDE SEQUENCE [LARGE SCALE GENOMIC DNA]</scope>
    <source>
        <strain evidence="9 10">MPL</strain>
    </source>
</reference>
<gene>
    <name evidence="9" type="ORF">MPL1_00377</name>
</gene>
<dbReference type="Proteomes" id="UP000012019">
    <property type="component" value="Unassembled WGS sequence"/>
</dbReference>
<evidence type="ECO:0000313" key="10">
    <source>
        <dbReference type="Proteomes" id="UP000012019"/>
    </source>
</evidence>
<keyword evidence="9" id="KW-0966">Cell projection</keyword>
<dbReference type="PANTHER" id="PTHR42792">
    <property type="entry name" value="FLAGELLIN"/>
    <property type="match status" value="1"/>
</dbReference>
<dbReference type="GO" id="GO:0005576">
    <property type="term" value="C:extracellular region"/>
    <property type="evidence" value="ECO:0007669"/>
    <property type="project" value="UniProtKB-SubCell"/>
</dbReference>
<keyword evidence="9" id="KW-0969">Cilium</keyword>
<accession>M7PKA7</accession>
<evidence type="ECO:0000256" key="2">
    <source>
        <dbReference type="ARBA" id="ARBA00004613"/>
    </source>
</evidence>
<dbReference type="PATRIC" id="fig|1286106.3.peg.74"/>
<dbReference type="InterPro" id="IPR046358">
    <property type="entry name" value="Flagellin_C"/>
</dbReference>
<feature type="coiled-coil region" evidence="6">
    <location>
        <begin position="73"/>
        <end position="127"/>
    </location>
</feature>
<dbReference type="PRINTS" id="PR00207">
    <property type="entry name" value="FLAGELLIN"/>
</dbReference>
<dbReference type="OrthoDB" id="9768249at2"/>
<dbReference type="InterPro" id="IPR001492">
    <property type="entry name" value="Flagellin"/>
</dbReference>
<dbReference type="eggNOG" id="COG1344">
    <property type="taxonomic scope" value="Bacteria"/>
</dbReference>
<sequence length="396" mass="42736">MRISTSQIFNQSLASMLAQQTNVAQTQQQVSTGKRILNPSDDPAGSVQLLNLQREFSLSEQYVSNGVNARNKLEREEGALASATDLLQRIRELAVQALNDTNTPADRKAISTEINQLNQQLLSLANTRDANGDYLFSGFATDIQPYDNIYGSYQGDEGQRNMKVGAGVFIATNDPASKLFEAAFTQTLITPDGGNTGSGQITVTNNSGVAATFPELTFTYADPPGEYTVTDGVNSASFSYQPGMTVNLGELDPAFPGLGIRLEGTPDDGDQLTITKEPADEAQTMFITIQNFANALAENRVGAGDSPNNGDFLINMDAALDRIVDGRAQVGGRLNAIDQQTEINESLAFAMEKSISEIQDLDYAEAISRLTRQLTGLQAAQQTFSRVQSLSLFNFL</sequence>
<dbReference type="Pfam" id="PF00700">
    <property type="entry name" value="Flagellin_C"/>
    <property type="match status" value="1"/>
</dbReference>
<evidence type="ECO:0000256" key="3">
    <source>
        <dbReference type="ARBA" id="ARBA00005709"/>
    </source>
</evidence>